<dbReference type="Pfam" id="PF21119">
    <property type="entry name" value="RYDR_Jsol"/>
    <property type="match status" value="2"/>
</dbReference>
<evidence type="ECO:0000259" key="1">
    <source>
        <dbReference type="Pfam" id="PF21119"/>
    </source>
</evidence>
<dbReference type="PANTHER" id="PTHR46399">
    <property type="entry name" value="B30.2/SPRY DOMAIN-CONTAINING PROTEIN"/>
    <property type="match status" value="1"/>
</dbReference>
<feature type="domain" description="Ryanodine receptor junctional solenoid" evidence="1">
    <location>
        <begin position="1"/>
        <end position="74"/>
    </location>
</feature>
<dbReference type="OrthoDB" id="300855at2759"/>
<reference evidence="2 3" key="1">
    <citation type="submission" date="2018-11" db="EMBL/GenBank/DDBJ databases">
        <authorList>
            <consortium name="Pathogen Informatics"/>
        </authorList>
    </citation>
    <scope>NUCLEOTIDE SEQUENCE [LARGE SCALE GENOMIC DNA]</scope>
</reference>
<dbReference type="GO" id="GO:0014808">
    <property type="term" value="P:release of sequestered calcium ion into cytosol by sarcoplasmic reticulum"/>
    <property type="evidence" value="ECO:0007669"/>
    <property type="project" value="TreeGrafter"/>
</dbReference>
<dbReference type="PANTHER" id="PTHR46399:SF8">
    <property type="entry name" value="B30.2_SPRY DOMAIN-CONTAINING PROTEIN"/>
    <property type="match status" value="1"/>
</dbReference>
<organism evidence="2 3">
    <name type="scientific">Dibothriocephalus latus</name>
    <name type="common">Fish tapeworm</name>
    <name type="synonym">Diphyllobothrium latum</name>
    <dbReference type="NCBI Taxonomy" id="60516"/>
    <lineage>
        <taxon>Eukaryota</taxon>
        <taxon>Metazoa</taxon>
        <taxon>Spiralia</taxon>
        <taxon>Lophotrochozoa</taxon>
        <taxon>Platyhelminthes</taxon>
        <taxon>Cestoda</taxon>
        <taxon>Eucestoda</taxon>
        <taxon>Diphyllobothriidea</taxon>
        <taxon>Diphyllobothriidae</taxon>
        <taxon>Dibothriocephalus</taxon>
    </lineage>
</organism>
<dbReference type="AlphaFoldDB" id="A0A3P7LTF3"/>
<dbReference type="EMBL" id="UYRU01056183">
    <property type="protein sequence ID" value="VDN13348.1"/>
    <property type="molecule type" value="Genomic_DNA"/>
</dbReference>
<dbReference type="GO" id="GO:0030018">
    <property type="term" value="C:Z disc"/>
    <property type="evidence" value="ECO:0007669"/>
    <property type="project" value="TreeGrafter"/>
</dbReference>
<keyword evidence="3" id="KW-1185">Reference proteome</keyword>
<evidence type="ECO:0000313" key="2">
    <source>
        <dbReference type="EMBL" id="VDN13348.1"/>
    </source>
</evidence>
<dbReference type="GO" id="GO:0033017">
    <property type="term" value="C:sarcoplasmic reticulum membrane"/>
    <property type="evidence" value="ECO:0007669"/>
    <property type="project" value="TreeGrafter"/>
</dbReference>
<dbReference type="GO" id="GO:0005790">
    <property type="term" value="C:smooth endoplasmic reticulum"/>
    <property type="evidence" value="ECO:0007669"/>
    <property type="project" value="TreeGrafter"/>
</dbReference>
<dbReference type="InterPro" id="IPR015925">
    <property type="entry name" value="Ryanodine_IP3_receptor"/>
</dbReference>
<feature type="domain" description="Ryanodine receptor junctional solenoid" evidence="1">
    <location>
        <begin position="127"/>
        <end position="259"/>
    </location>
</feature>
<dbReference type="GO" id="GO:0005219">
    <property type="term" value="F:ryanodine-sensitive calcium-release channel activity"/>
    <property type="evidence" value="ECO:0007669"/>
    <property type="project" value="TreeGrafter"/>
</dbReference>
<proteinExistence type="predicted"/>
<dbReference type="GO" id="GO:0006941">
    <property type="term" value="P:striated muscle contraction"/>
    <property type="evidence" value="ECO:0007669"/>
    <property type="project" value="TreeGrafter"/>
</dbReference>
<dbReference type="InterPro" id="IPR048581">
    <property type="entry name" value="RYDR_Jsol"/>
</dbReference>
<protein>
    <recommendedName>
        <fullName evidence="1">Ryanodine receptor junctional solenoid domain-containing protein</fullName>
    </recommendedName>
</protein>
<sequence length="310" mass="35342">MRSQFIELLLAMHLESHMKLKKVTGREFIVPLDKDQLETKKSRSKLLEAIIGWDPDHVPAVNEHRSIRPELVTDPHLLIWPVKPGLMIGIGTSLEDQCAPTSGKYDLFFMVQHGPFVLHTLWTGHLADCPPFPVDILKKQTLDVLIDIVNTGGHVRDPFGGSFEHALLPLLRIVNHLLVMGSLDANDLSTVLCLLNPQAFPLAQNWRTKIIGSLLDLPLPESVKLEVCHLFQNLCDLRLRHRIESVIHFANTAVGEIQNVRVYLLRLSRAYRLTFIPNSFLFLFMFVERTIRGLRFERLAECCAYQYCGI</sequence>
<gene>
    <name evidence="2" type="ORF">DILT_LOCUS9179</name>
</gene>
<accession>A0A3P7LTF3</accession>
<dbReference type="GO" id="GO:0034704">
    <property type="term" value="C:calcium channel complex"/>
    <property type="evidence" value="ECO:0007669"/>
    <property type="project" value="TreeGrafter"/>
</dbReference>
<name>A0A3P7LTF3_DIBLA</name>
<evidence type="ECO:0000313" key="3">
    <source>
        <dbReference type="Proteomes" id="UP000281553"/>
    </source>
</evidence>
<dbReference type="Proteomes" id="UP000281553">
    <property type="component" value="Unassembled WGS sequence"/>
</dbReference>
<dbReference type="GO" id="GO:0042383">
    <property type="term" value="C:sarcolemma"/>
    <property type="evidence" value="ECO:0007669"/>
    <property type="project" value="TreeGrafter"/>
</dbReference>